<dbReference type="FunFam" id="3.10.10.10:FF:000007">
    <property type="entry name" value="Retrovirus-related Pol polyprotein from transposon 17.6-like Protein"/>
    <property type="match status" value="1"/>
</dbReference>
<dbReference type="Gene3D" id="1.10.340.70">
    <property type="match status" value="1"/>
</dbReference>
<dbReference type="GO" id="GO:0006508">
    <property type="term" value="P:proteolysis"/>
    <property type="evidence" value="ECO:0007669"/>
    <property type="project" value="UniProtKB-KW"/>
</dbReference>
<keyword evidence="9" id="KW-0460">Magnesium</keyword>
<reference evidence="19 21" key="1">
    <citation type="journal article" date="2014" name="Am. J. Bot.">
        <title>Genome assembly and annotation for red clover (Trifolium pratense; Fabaceae).</title>
        <authorList>
            <person name="Istvanek J."/>
            <person name="Jaros M."/>
            <person name="Krenek A."/>
            <person name="Repkova J."/>
        </authorList>
    </citation>
    <scope>NUCLEOTIDE SEQUENCE [LARGE SCALE GENOMIC DNA]</scope>
    <source>
        <strain evidence="21">cv. Tatra</strain>
        <tissue evidence="19">Young leaves</tissue>
    </source>
</reference>
<dbReference type="CDD" id="cd09274">
    <property type="entry name" value="RNase_HI_RT_Ty3"/>
    <property type="match status" value="1"/>
</dbReference>
<keyword evidence="10" id="KW-0229">DNA integration</keyword>
<dbReference type="InterPro" id="IPR001584">
    <property type="entry name" value="Integrase_cat-core"/>
</dbReference>
<dbReference type="Pfam" id="PF24626">
    <property type="entry name" value="SH3_Tf2-1"/>
    <property type="match status" value="1"/>
</dbReference>
<dbReference type="FunFam" id="3.30.70.270:FF:000020">
    <property type="entry name" value="Transposon Tf2-6 polyprotein-like Protein"/>
    <property type="match status" value="1"/>
</dbReference>
<dbReference type="Pfam" id="PF17919">
    <property type="entry name" value="RT_RNaseH_2"/>
    <property type="match status" value="1"/>
</dbReference>
<dbReference type="EMBL" id="ASHM01001806">
    <property type="protein sequence ID" value="PNY07310.1"/>
    <property type="molecule type" value="Genomic_DNA"/>
</dbReference>
<dbReference type="GO" id="GO:0006310">
    <property type="term" value="P:DNA recombination"/>
    <property type="evidence" value="ECO:0007669"/>
    <property type="project" value="UniProtKB-KW"/>
</dbReference>
<evidence type="ECO:0000256" key="7">
    <source>
        <dbReference type="ARBA" id="ARBA00022759"/>
    </source>
</evidence>
<keyword evidence="11" id="KW-0695">RNA-directed DNA polymerase</keyword>
<accession>A0A2K3NW87</accession>
<evidence type="ECO:0000256" key="9">
    <source>
        <dbReference type="ARBA" id="ARBA00022842"/>
    </source>
</evidence>
<dbReference type="InterPro" id="IPR043128">
    <property type="entry name" value="Rev_trsase/Diguanyl_cyclase"/>
</dbReference>
<keyword evidence="12" id="KW-0239">DNA-directed DNA polymerase</keyword>
<dbReference type="Pfam" id="PF08284">
    <property type="entry name" value="RVP_2"/>
    <property type="match status" value="1"/>
</dbReference>
<dbReference type="InterPro" id="IPR043502">
    <property type="entry name" value="DNA/RNA_pol_sf"/>
</dbReference>
<evidence type="ECO:0000256" key="3">
    <source>
        <dbReference type="ARBA" id="ARBA00022695"/>
    </source>
</evidence>
<evidence type="ECO:0000256" key="10">
    <source>
        <dbReference type="ARBA" id="ARBA00022908"/>
    </source>
</evidence>
<evidence type="ECO:0000256" key="12">
    <source>
        <dbReference type="ARBA" id="ARBA00022932"/>
    </source>
</evidence>
<dbReference type="Proteomes" id="UP000236291">
    <property type="component" value="Unassembled WGS sequence"/>
</dbReference>
<dbReference type="PROSITE" id="PS50878">
    <property type="entry name" value="RT_POL"/>
    <property type="match status" value="1"/>
</dbReference>
<dbReference type="InterPro" id="IPR041588">
    <property type="entry name" value="Integrase_H2C2"/>
</dbReference>
<dbReference type="GO" id="GO:0015074">
    <property type="term" value="P:DNA integration"/>
    <property type="evidence" value="ECO:0007669"/>
    <property type="project" value="UniProtKB-KW"/>
</dbReference>
<evidence type="ECO:0000259" key="17">
    <source>
        <dbReference type="PROSITE" id="PS50878"/>
    </source>
</evidence>
<evidence type="ECO:0000313" key="21">
    <source>
        <dbReference type="Proteomes" id="UP000236291"/>
    </source>
</evidence>
<dbReference type="InterPro" id="IPR016197">
    <property type="entry name" value="Chromo-like_dom_sf"/>
</dbReference>
<feature type="compositionally biased region" description="Low complexity" evidence="16">
    <location>
        <begin position="307"/>
        <end position="318"/>
    </location>
</feature>
<dbReference type="Pfam" id="PF00665">
    <property type="entry name" value="rve"/>
    <property type="match status" value="1"/>
</dbReference>
<dbReference type="GO" id="GO:0003887">
    <property type="term" value="F:DNA-directed DNA polymerase activity"/>
    <property type="evidence" value="ECO:0007669"/>
    <property type="project" value="UniProtKB-KW"/>
</dbReference>
<keyword evidence="5" id="KW-0479">Metal-binding</keyword>
<dbReference type="CDD" id="cd00303">
    <property type="entry name" value="retropepsin_like"/>
    <property type="match status" value="1"/>
</dbReference>
<dbReference type="InterPro" id="IPR050951">
    <property type="entry name" value="Retrovirus_Pol_polyprotein"/>
</dbReference>
<keyword evidence="1" id="KW-0645">Protease</keyword>
<dbReference type="SUPFAM" id="SSF54160">
    <property type="entry name" value="Chromo domain-like"/>
    <property type="match status" value="1"/>
</dbReference>
<dbReference type="Gene3D" id="2.40.70.10">
    <property type="entry name" value="Acid Proteases"/>
    <property type="match status" value="1"/>
</dbReference>
<dbReference type="Gene3D" id="3.10.10.10">
    <property type="entry name" value="HIV Type 1 Reverse Transcriptase, subunit A, domain 1"/>
    <property type="match status" value="1"/>
</dbReference>
<keyword evidence="3" id="KW-0548">Nucleotidyltransferase</keyword>
<dbReference type="InterPro" id="IPR000477">
    <property type="entry name" value="RT_dom"/>
</dbReference>
<evidence type="ECO:0000256" key="1">
    <source>
        <dbReference type="ARBA" id="ARBA00022670"/>
    </source>
</evidence>
<keyword evidence="7" id="KW-0255">Endonuclease</keyword>
<feature type="region of interest" description="Disordered" evidence="16">
    <location>
        <begin position="217"/>
        <end position="255"/>
    </location>
</feature>
<dbReference type="GO" id="GO:0046872">
    <property type="term" value="F:metal ion binding"/>
    <property type="evidence" value="ECO:0007669"/>
    <property type="project" value="UniProtKB-KW"/>
</dbReference>
<evidence type="ECO:0000256" key="11">
    <source>
        <dbReference type="ARBA" id="ARBA00022918"/>
    </source>
</evidence>
<dbReference type="FunFam" id="1.10.340.70:FF:000001">
    <property type="entry name" value="Retrovirus-related Pol polyprotein from transposon gypsy-like Protein"/>
    <property type="match status" value="1"/>
</dbReference>
<protein>
    <submittedName>
        <fullName evidence="19">Ty3/gypsy retrotransposon protein</fullName>
    </submittedName>
</protein>
<dbReference type="Gene3D" id="3.30.420.10">
    <property type="entry name" value="Ribonuclease H-like superfamily/Ribonuclease H"/>
    <property type="match status" value="1"/>
</dbReference>
<dbReference type="InterPro" id="IPR056924">
    <property type="entry name" value="SH3_Tf2-1"/>
</dbReference>
<evidence type="ECO:0000256" key="14">
    <source>
        <dbReference type="ARBA" id="ARBA00023172"/>
    </source>
</evidence>
<dbReference type="Pfam" id="PF03732">
    <property type="entry name" value="Retrotrans_gag"/>
    <property type="match status" value="1"/>
</dbReference>
<gene>
    <name evidence="19" type="ORF">L195_g003801</name>
    <name evidence="20" type="ORF">L195_g003802</name>
</gene>
<evidence type="ECO:0000256" key="15">
    <source>
        <dbReference type="ARBA" id="ARBA00023268"/>
    </source>
</evidence>
<keyword evidence="4" id="KW-0540">Nuclease</keyword>
<evidence type="ECO:0000313" key="19">
    <source>
        <dbReference type="EMBL" id="PNY07310.1"/>
    </source>
</evidence>
<dbReference type="InterPro" id="IPR036397">
    <property type="entry name" value="RNaseH_sf"/>
</dbReference>
<evidence type="ECO:0000256" key="4">
    <source>
        <dbReference type="ARBA" id="ARBA00022722"/>
    </source>
</evidence>
<comment type="caution">
    <text evidence="19">The sequence shown here is derived from an EMBL/GenBank/DDBJ whole genome shotgun (WGS) entry which is preliminary data.</text>
</comment>
<proteinExistence type="predicted"/>
<feature type="domain" description="Reverse transcriptase" evidence="17">
    <location>
        <begin position="560"/>
        <end position="739"/>
    </location>
</feature>
<dbReference type="GO" id="GO:0004190">
    <property type="term" value="F:aspartic-type endopeptidase activity"/>
    <property type="evidence" value="ECO:0007669"/>
    <property type="project" value="UniProtKB-KW"/>
</dbReference>
<feature type="compositionally biased region" description="Polar residues" evidence="16">
    <location>
        <begin position="37"/>
        <end position="51"/>
    </location>
</feature>
<keyword evidence="13" id="KW-0238">DNA-binding</keyword>
<dbReference type="Pfam" id="PF00078">
    <property type="entry name" value="RVT_1"/>
    <property type="match status" value="1"/>
</dbReference>
<sequence>MAGSHSNSSDRIDELAQQMSAVLIRLDAISNRLDEQPQPTAHSIVSTSASDSPHRPRLKLDVPRFNGGDANGWIFKISQFFTYHQTPEEDRITIASFYLDGPALAWYQWMYRNSQIVSWNQFLRALETRFAPTAYDDPKGNLFKLTQSGSVNDYLTEFESLANRIVGLSPLDLLSCFISGLKVEIRREVLAQQPNSLSQAAGLARLQEDKIQDQIKASRSKLSPAYTAPSRPNFNLPGRPAPGLLPAPPSKPRFRHLSEPELAERREKGLCFNCDQKWSKQHRCGGRTFLLLADEEDEEVDPSQLESTIDIDTSPPDDTPQAQLSLHALAGSHATDTFRVEGQILKQPVNILVDGGSTHNFIQSSVASALGLQHSPTPSLRVMVGSGQELVCSHVCLGVQVVIQNHHFTVDLYVLGLRGAEVVLGAQWLKQLGPVLMDYHTLTMKFFHQGDTSSVTSTLNLHQLQRLTRSDTEAQFFSLKVFDPTQESLILPSTPHPDPRIHKLLHHYNHLFTEPKQLPPPRPTDHHINLIPNATPVNVRPYRYPHAQKTEIENQVAKMLNTGWIQPSTSPFSSPVLLLKKKDGTWRMCVDYRALNAITVRDRFPLPTIDELLDELGEARIFSKLDLTSGFHQIRVAPEDIAKTAFRTHAGHYEYCVMPFGLCNAPATFQATMNELFRPLLRKTVIVFFDDILVFSSSLDIHLQHLEQVFSVLSQHQFHLKISKCSFCQPQIAYLGHVVAAGTVAPDPAKIQAIIDWPPPKTVKGLRGFLGLSGFYRKFVRGYAALALPLTQLLRKDAFKWSQEEQKALETLKQALATAPVLGLPKFDEPFIVQTDASGKAMGAVLLQGEHPLAYFSKVFCPRMMKASTYLRELHAVTSAVKRWRQYLLGHYFIIQTDHKSLKELLTQVIQTPEQQFYLSKLLGYHYDIQYKPGSTNTVADALSRSLDPSDASIMALSVPQFVFINELKQDLEADSTFQELRACIETDPAGNPGYAVKNGLILYQGRIWISPTSHYKSLLLKEFHETPIGGHAGIIKTLKRLAANFYWSDMRKEVKQFIASCVICQQTKYSTAKPGGLLQPLPIPSNVWEDISMDFVTGLPQSNGYSVILVVVDRFSKAVHLGALPAQFTAYKVAELFINMVCKIHGLPRSIVSDRDPIFISKFWADLFKFSGTLLRMSSSYHPQTDGQTEVTNRTIEQYLRAFVHAKPSIWFRFLPWAEYHYNTAYNTSSGLSPFQVMFGKPPPSIPSYAIGSSSVDACDLLLSDRAAILELLRKNLLKAQQVMKHNADAHRREVNYDAGTWVYVKLQPYRQTSLTGTKYNKLSKRFYGPFRIIERVGKVAYKLELPSYSKIHNVFHCSVLKPHIGSIPTVVDDLPHDAVDNHPLVSPLAILATKEEFIDGKNQVQVLVQWEGLSPDETSWESWNKLQAVYNLEDKVGFDGEGIVMNSSTTIGPEATIPIVGPETVQGRPKRNIKLPIKLNDYVLSKQGPSRA</sequence>
<evidence type="ECO:0000256" key="6">
    <source>
        <dbReference type="ARBA" id="ARBA00022750"/>
    </source>
</evidence>
<evidence type="ECO:0000256" key="8">
    <source>
        <dbReference type="ARBA" id="ARBA00022801"/>
    </source>
</evidence>
<feature type="domain" description="Integrase catalytic" evidence="18">
    <location>
        <begin position="1079"/>
        <end position="1243"/>
    </location>
</feature>
<dbReference type="InterPro" id="IPR005162">
    <property type="entry name" value="Retrotrans_gag_dom"/>
</dbReference>
<dbReference type="Pfam" id="PF17921">
    <property type="entry name" value="Integrase_H2C2"/>
    <property type="match status" value="1"/>
</dbReference>
<dbReference type="InterPro" id="IPR021109">
    <property type="entry name" value="Peptidase_aspartic_dom_sf"/>
</dbReference>
<keyword evidence="6" id="KW-0064">Aspartyl protease</keyword>
<dbReference type="SUPFAM" id="SSF56672">
    <property type="entry name" value="DNA/RNA polymerases"/>
    <property type="match status" value="1"/>
</dbReference>
<reference evidence="19 21" key="2">
    <citation type="journal article" date="2017" name="Front. Plant Sci.">
        <title>Gene Classification and Mining of Molecular Markers Useful in Red Clover (Trifolium pratense) Breeding.</title>
        <authorList>
            <person name="Istvanek J."/>
            <person name="Dluhosova J."/>
            <person name="Dluhos P."/>
            <person name="Patkova L."/>
            <person name="Nedelnik J."/>
            <person name="Repkova J."/>
        </authorList>
    </citation>
    <scope>NUCLEOTIDE SEQUENCE [LARGE SCALE GENOMIC DNA]</scope>
    <source>
        <strain evidence="21">cv. Tatra</strain>
        <tissue evidence="19">Young leaves</tissue>
    </source>
</reference>
<dbReference type="CDD" id="cd01647">
    <property type="entry name" value="RT_LTR"/>
    <property type="match status" value="1"/>
</dbReference>
<keyword evidence="8" id="KW-0378">Hydrolase</keyword>
<keyword evidence="2" id="KW-0808">Transferase</keyword>
<evidence type="ECO:0000256" key="16">
    <source>
        <dbReference type="SAM" id="MobiDB-lite"/>
    </source>
</evidence>
<feature type="region of interest" description="Disordered" evidence="16">
    <location>
        <begin position="36"/>
        <end position="58"/>
    </location>
</feature>
<keyword evidence="14" id="KW-0233">DNA recombination</keyword>
<dbReference type="Gene3D" id="3.30.70.270">
    <property type="match status" value="2"/>
</dbReference>
<keyword evidence="15" id="KW-0511">Multifunctional enzyme</keyword>
<dbReference type="GO" id="GO:0003964">
    <property type="term" value="F:RNA-directed DNA polymerase activity"/>
    <property type="evidence" value="ECO:0007669"/>
    <property type="project" value="UniProtKB-KW"/>
</dbReference>
<evidence type="ECO:0000313" key="20">
    <source>
        <dbReference type="EMBL" id="PNY07311.1"/>
    </source>
</evidence>
<dbReference type="EMBL" id="ASHM01001806">
    <property type="protein sequence ID" value="PNY07311.1"/>
    <property type="molecule type" value="Genomic_DNA"/>
</dbReference>
<dbReference type="PANTHER" id="PTHR37984">
    <property type="entry name" value="PROTEIN CBG26694"/>
    <property type="match status" value="1"/>
</dbReference>
<evidence type="ECO:0000256" key="5">
    <source>
        <dbReference type="ARBA" id="ARBA00022723"/>
    </source>
</evidence>
<dbReference type="GO" id="GO:0003677">
    <property type="term" value="F:DNA binding"/>
    <property type="evidence" value="ECO:0007669"/>
    <property type="project" value="UniProtKB-KW"/>
</dbReference>
<dbReference type="PROSITE" id="PS50994">
    <property type="entry name" value="INTEGRASE"/>
    <property type="match status" value="1"/>
</dbReference>
<dbReference type="SUPFAM" id="SSF53098">
    <property type="entry name" value="Ribonuclease H-like"/>
    <property type="match status" value="1"/>
</dbReference>
<feature type="compositionally biased region" description="Pro residues" evidence="16">
    <location>
        <begin position="239"/>
        <end position="251"/>
    </location>
</feature>
<dbReference type="GO" id="GO:0004519">
    <property type="term" value="F:endonuclease activity"/>
    <property type="evidence" value="ECO:0007669"/>
    <property type="project" value="UniProtKB-KW"/>
</dbReference>
<name>A0A2K3NW87_TRIPR</name>
<feature type="region of interest" description="Disordered" evidence="16">
    <location>
        <begin position="296"/>
        <end position="318"/>
    </location>
</feature>
<organism evidence="19 21">
    <name type="scientific">Trifolium pratense</name>
    <name type="common">Red clover</name>
    <dbReference type="NCBI Taxonomy" id="57577"/>
    <lineage>
        <taxon>Eukaryota</taxon>
        <taxon>Viridiplantae</taxon>
        <taxon>Streptophyta</taxon>
        <taxon>Embryophyta</taxon>
        <taxon>Tracheophyta</taxon>
        <taxon>Spermatophyta</taxon>
        <taxon>Magnoliopsida</taxon>
        <taxon>eudicotyledons</taxon>
        <taxon>Gunneridae</taxon>
        <taxon>Pentapetalae</taxon>
        <taxon>rosids</taxon>
        <taxon>fabids</taxon>
        <taxon>Fabales</taxon>
        <taxon>Fabaceae</taxon>
        <taxon>Papilionoideae</taxon>
        <taxon>50 kb inversion clade</taxon>
        <taxon>NPAAA clade</taxon>
        <taxon>Hologalegina</taxon>
        <taxon>IRL clade</taxon>
        <taxon>Trifolieae</taxon>
        <taxon>Trifolium</taxon>
    </lineage>
</organism>
<dbReference type="PANTHER" id="PTHR37984:SF5">
    <property type="entry name" value="PROTEIN NYNRIN-LIKE"/>
    <property type="match status" value="1"/>
</dbReference>
<dbReference type="InterPro" id="IPR012337">
    <property type="entry name" value="RNaseH-like_sf"/>
</dbReference>
<evidence type="ECO:0000256" key="2">
    <source>
        <dbReference type="ARBA" id="ARBA00022679"/>
    </source>
</evidence>
<dbReference type="InterPro" id="IPR041577">
    <property type="entry name" value="RT_RNaseH_2"/>
</dbReference>
<evidence type="ECO:0000259" key="18">
    <source>
        <dbReference type="PROSITE" id="PS50994"/>
    </source>
</evidence>
<dbReference type="SUPFAM" id="SSF50630">
    <property type="entry name" value="Acid proteases"/>
    <property type="match status" value="1"/>
</dbReference>
<evidence type="ECO:0000256" key="13">
    <source>
        <dbReference type="ARBA" id="ARBA00023125"/>
    </source>
</evidence>